<evidence type="ECO:0000313" key="5">
    <source>
        <dbReference type="Proteomes" id="UP001172457"/>
    </source>
</evidence>
<evidence type="ECO:0000256" key="1">
    <source>
        <dbReference type="SAM" id="MobiDB-lite"/>
    </source>
</evidence>
<dbReference type="CDD" id="cd09272">
    <property type="entry name" value="RNase_HI_RT_Ty1"/>
    <property type="match status" value="1"/>
</dbReference>
<feature type="domain" description="Retroviral polymerase SH3-like" evidence="3">
    <location>
        <begin position="307"/>
        <end position="335"/>
    </location>
</feature>
<evidence type="ECO:0000313" key="4">
    <source>
        <dbReference type="EMBL" id="KAJ9543282.1"/>
    </source>
</evidence>
<name>A0AA38T1T6_9ASTR</name>
<dbReference type="InterPro" id="IPR025724">
    <property type="entry name" value="GAG-pre-integrase_dom"/>
</dbReference>
<dbReference type="PANTHER" id="PTHR11439">
    <property type="entry name" value="GAG-POL-RELATED RETROTRANSPOSON"/>
    <property type="match status" value="1"/>
</dbReference>
<proteinExistence type="predicted"/>
<dbReference type="PANTHER" id="PTHR11439:SF524">
    <property type="entry name" value="RNA-DIRECTED DNA POLYMERASE, PROTEIN KINASE RLK-PELLE-DLSV FAMILY"/>
    <property type="match status" value="1"/>
</dbReference>
<dbReference type="Pfam" id="PF25597">
    <property type="entry name" value="SH3_retrovirus"/>
    <property type="match status" value="1"/>
</dbReference>
<dbReference type="SUPFAM" id="SSF56672">
    <property type="entry name" value="DNA/RNA polymerases"/>
    <property type="match status" value="1"/>
</dbReference>
<dbReference type="Proteomes" id="UP001172457">
    <property type="component" value="Chromosome 6"/>
</dbReference>
<feature type="compositionally biased region" description="Polar residues" evidence="1">
    <location>
        <begin position="377"/>
        <end position="399"/>
    </location>
</feature>
<dbReference type="InterPro" id="IPR043502">
    <property type="entry name" value="DNA/RNA_pol_sf"/>
</dbReference>
<dbReference type="AlphaFoldDB" id="A0AA38T1T6"/>
<evidence type="ECO:0000259" key="2">
    <source>
        <dbReference type="Pfam" id="PF13976"/>
    </source>
</evidence>
<accession>A0AA38T1T6</accession>
<comment type="caution">
    <text evidence="4">The sequence shown here is derived from an EMBL/GenBank/DDBJ whole genome shotgun (WGS) entry which is preliminary data.</text>
</comment>
<protein>
    <submittedName>
        <fullName evidence="4">Uncharacterized protein</fullName>
    </submittedName>
</protein>
<feature type="region of interest" description="Disordered" evidence="1">
    <location>
        <begin position="357"/>
        <end position="411"/>
    </location>
</feature>
<reference evidence="4" key="1">
    <citation type="submission" date="2023-03" db="EMBL/GenBank/DDBJ databases">
        <title>Chromosome-scale reference genome and RAD-based genetic map of yellow starthistle (Centaurea solstitialis) reveal putative structural variation and QTLs associated with invader traits.</title>
        <authorList>
            <person name="Reatini B."/>
            <person name="Cang F.A."/>
            <person name="Jiang Q."/>
            <person name="Mckibben M.T.W."/>
            <person name="Barker M.S."/>
            <person name="Rieseberg L.H."/>
            <person name="Dlugosch K.M."/>
        </authorList>
    </citation>
    <scope>NUCLEOTIDE SEQUENCE</scope>
    <source>
        <strain evidence="4">CAN-66</strain>
        <tissue evidence="4">Leaf</tissue>
    </source>
</reference>
<feature type="compositionally biased region" description="Low complexity" evidence="1">
    <location>
        <begin position="365"/>
        <end position="376"/>
    </location>
</feature>
<evidence type="ECO:0000259" key="3">
    <source>
        <dbReference type="Pfam" id="PF25597"/>
    </source>
</evidence>
<keyword evidence="5" id="KW-1185">Reference proteome</keyword>
<dbReference type="Pfam" id="PF13976">
    <property type="entry name" value="gag_pre-integrs"/>
    <property type="match status" value="1"/>
</dbReference>
<organism evidence="4 5">
    <name type="scientific">Centaurea solstitialis</name>
    <name type="common">yellow star-thistle</name>
    <dbReference type="NCBI Taxonomy" id="347529"/>
    <lineage>
        <taxon>Eukaryota</taxon>
        <taxon>Viridiplantae</taxon>
        <taxon>Streptophyta</taxon>
        <taxon>Embryophyta</taxon>
        <taxon>Tracheophyta</taxon>
        <taxon>Spermatophyta</taxon>
        <taxon>Magnoliopsida</taxon>
        <taxon>eudicotyledons</taxon>
        <taxon>Gunneridae</taxon>
        <taxon>Pentapetalae</taxon>
        <taxon>asterids</taxon>
        <taxon>campanulids</taxon>
        <taxon>Asterales</taxon>
        <taxon>Asteraceae</taxon>
        <taxon>Carduoideae</taxon>
        <taxon>Cardueae</taxon>
        <taxon>Centaureinae</taxon>
        <taxon>Centaurea</taxon>
    </lineage>
</organism>
<gene>
    <name evidence="4" type="ORF">OSB04_022989</name>
</gene>
<dbReference type="InterPro" id="IPR057670">
    <property type="entry name" value="SH3_retrovirus"/>
</dbReference>
<dbReference type="EMBL" id="JARYMX010000006">
    <property type="protein sequence ID" value="KAJ9543282.1"/>
    <property type="molecule type" value="Genomic_DNA"/>
</dbReference>
<sequence length="626" mass="68878">MTVDSSTKAVASSHSHRIQTALNRQVLTVDNHNTAGFTYPAASEHTAAALAALLLTSRPSRPTAGYATLWPASLLYRQHLYNPGTASTVRYSAPVDVVFFISTNGAPKMFNSMSLNDPGVGGWFMDTGATDHVHADTGILKTTLDKHDIPPHVFDRMHIPTGERKERDLLSCIRSFTRHNKVSIEFDEFGFTVKDYRTRRPLIRCDSEGPLYPVVPPAPQVLVSSSHSVWHQRLGQLGDSVLQHLISSDFISCNNEKSHVVCHSCQQGKCIRLPFSISNTIVSSPFDIVHSDLWTSPTLSAIRLTIGFRCLDLATRKIIISRHVTFDESTFPYVSVTPTDPPSYTFLDDTSNEPSSTFRHILETPSPSSSLPSRSSATDIDTQSPSTSAPNMKNCNPSRTPAEPVHKLDSGGPPIADPSLYRSLAGALQYLTFTRPDIAFAVQQICLYMHDPREPHFHALKCILRYISGTIDHDLQIHISSPSSLVAYSDADWGGCPATRRSTSGYCLSLGDNLISWLSKRQGVISRSSAEAEYRGVANAVNETCSVRNLLRELHHPPSKATIVYCDNITAVYMSSNRCSSNAPNTLRSTFTLSGQSRIGHHSSSSCSIELSVRRHLHEGPFHLLV</sequence>
<feature type="domain" description="GAG-pre-integrase" evidence="2">
    <location>
        <begin position="224"/>
        <end position="269"/>
    </location>
</feature>